<accession>A0AAE3YTE8</accession>
<dbReference type="InterPro" id="IPR017871">
    <property type="entry name" value="ABC_transporter-like_CS"/>
</dbReference>
<feature type="region of interest" description="Disordered" evidence="4">
    <location>
        <begin position="278"/>
        <end position="461"/>
    </location>
</feature>
<reference evidence="6" key="1">
    <citation type="submission" date="2023-07" db="EMBL/GenBank/DDBJ databases">
        <title>Sequencing the genomes of 1000 actinobacteria strains.</title>
        <authorList>
            <person name="Klenk H.-P."/>
        </authorList>
    </citation>
    <scope>NUCLEOTIDE SEQUENCE</scope>
    <source>
        <strain evidence="6">DSM 44707</strain>
    </source>
</reference>
<protein>
    <submittedName>
        <fullName evidence="6">ABC-type multidrug transport system ATPase subunit</fullName>
    </submittedName>
</protein>
<evidence type="ECO:0000259" key="5">
    <source>
        <dbReference type="PROSITE" id="PS50893"/>
    </source>
</evidence>
<dbReference type="PROSITE" id="PS50893">
    <property type="entry name" value="ABC_TRANSPORTER_2"/>
    <property type="match status" value="1"/>
</dbReference>
<keyword evidence="1" id="KW-0813">Transport</keyword>
<feature type="compositionally biased region" description="Basic and acidic residues" evidence="4">
    <location>
        <begin position="342"/>
        <end position="360"/>
    </location>
</feature>
<organism evidence="6 7">
    <name type="scientific">Catenuloplanes atrovinosus</name>
    <dbReference type="NCBI Taxonomy" id="137266"/>
    <lineage>
        <taxon>Bacteria</taxon>
        <taxon>Bacillati</taxon>
        <taxon>Actinomycetota</taxon>
        <taxon>Actinomycetes</taxon>
        <taxon>Micromonosporales</taxon>
        <taxon>Micromonosporaceae</taxon>
        <taxon>Catenuloplanes</taxon>
    </lineage>
</organism>
<sequence>MAGLVELRGVGKRYGRSRTVLDDIDLVIYPGEVVGVIGGNGSGKSTLLRIVAGLSPVTSGTVVARPRAIGYVPERFPTQARVSARSYLTHIGRIRGLGTRAARARADELLSRLALVGGANAELRRLSKGNAQKVAVAQALMVPPQLLVLDEPWSGLDAAAHEVLAELIAETAREGGAVVFTDHREAVVSASASVIYRIAGGRLSTAPSGEALAFVELVDAALDAPEPDWWRLPGVLEAGREDAVVTLEIVAKYADELIFQALGNGWSVQSVRRSAPVPVVAGRGGGDDVADADERDAPDAGDGRDRRDDDSPDRDAPGDADTGGGRNPGFRDDDGALTGSDPGDREKSTRAARRWDEPEAGRGGPAPARGDRDPRDERDPHGDRDPGGDGDPHDGPDAVGGRDDDPGRDDGRSRGRPGDAWRAAGELADDEPGAPRPAPAPRKPRPNLTLVKNTDVAEEVR</sequence>
<comment type="caution">
    <text evidence="6">The sequence shown here is derived from an EMBL/GenBank/DDBJ whole genome shotgun (WGS) entry which is preliminary data.</text>
</comment>
<dbReference type="AlphaFoldDB" id="A0AAE3YTE8"/>
<evidence type="ECO:0000256" key="1">
    <source>
        <dbReference type="ARBA" id="ARBA00022448"/>
    </source>
</evidence>
<keyword evidence="2" id="KW-0547">Nucleotide-binding</keyword>
<dbReference type="EMBL" id="JAVDYB010000001">
    <property type="protein sequence ID" value="MDR7278034.1"/>
    <property type="molecule type" value="Genomic_DNA"/>
</dbReference>
<dbReference type="InterPro" id="IPR027417">
    <property type="entry name" value="P-loop_NTPase"/>
</dbReference>
<dbReference type="SMART" id="SM00382">
    <property type="entry name" value="AAA"/>
    <property type="match status" value="1"/>
</dbReference>
<feature type="compositionally biased region" description="Basic and acidic residues" evidence="4">
    <location>
        <begin position="295"/>
        <end position="317"/>
    </location>
</feature>
<evidence type="ECO:0000256" key="3">
    <source>
        <dbReference type="ARBA" id="ARBA00022840"/>
    </source>
</evidence>
<dbReference type="Pfam" id="PF00005">
    <property type="entry name" value="ABC_tran"/>
    <property type="match status" value="1"/>
</dbReference>
<evidence type="ECO:0000256" key="2">
    <source>
        <dbReference type="ARBA" id="ARBA00022741"/>
    </source>
</evidence>
<feature type="domain" description="ABC transporter" evidence="5">
    <location>
        <begin position="5"/>
        <end position="225"/>
    </location>
</feature>
<evidence type="ECO:0000313" key="6">
    <source>
        <dbReference type="EMBL" id="MDR7278034.1"/>
    </source>
</evidence>
<dbReference type="PROSITE" id="PS00211">
    <property type="entry name" value="ABC_TRANSPORTER_1"/>
    <property type="match status" value="1"/>
</dbReference>
<dbReference type="GO" id="GO:0016887">
    <property type="term" value="F:ATP hydrolysis activity"/>
    <property type="evidence" value="ECO:0007669"/>
    <property type="project" value="InterPro"/>
</dbReference>
<feature type="compositionally biased region" description="Basic and acidic residues" evidence="4">
    <location>
        <begin position="369"/>
        <end position="419"/>
    </location>
</feature>
<dbReference type="InterPro" id="IPR051782">
    <property type="entry name" value="ABC_Transporter_VariousFunc"/>
</dbReference>
<dbReference type="PANTHER" id="PTHR42939:SF1">
    <property type="entry name" value="ABC TRANSPORTER ATP-BINDING PROTEIN ALBC-RELATED"/>
    <property type="match status" value="1"/>
</dbReference>
<dbReference type="Gene3D" id="3.40.50.300">
    <property type="entry name" value="P-loop containing nucleotide triphosphate hydrolases"/>
    <property type="match status" value="1"/>
</dbReference>
<name>A0AAE3YTE8_9ACTN</name>
<proteinExistence type="predicted"/>
<evidence type="ECO:0000313" key="7">
    <source>
        <dbReference type="Proteomes" id="UP001183643"/>
    </source>
</evidence>
<dbReference type="InterPro" id="IPR003593">
    <property type="entry name" value="AAA+_ATPase"/>
</dbReference>
<dbReference type="PANTHER" id="PTHR42939">
    <property type="entry name" value="ABC TRANSPORTER ATP-BINDING PROTEIN ALBC-RELATED"/>
    <property type="match status" value="1"/>
</dbReference>
<dbReference type="Proteomes" id="UP001183643">
    <property type="component" value="Unassembled WGS sequence"/>
</dbReference>
<dbReference type="SUPFAM" id="SSF52540">
    <property type="entry name" value="P-loop containing nucleoside triphosphate hydrolases"/>
    <property type="match status" value="1"/>
</dbReference>
<dbReference type="RefSeq" id="WP_310370697.1">
    <property type="nucleotide sequence ID" value="NZ_JAVDYB010000001.1"/>
</dbReference>
<keyword evidence="7" id="KW-1185">Reference proteome</keyword>
<keyword evidence="3" id="KW-0067">ATP-binding</keyword>
<dbReference type="GO" id="GO:0005524">
    <property type="term" value="F:ATP binding"/>
    <property type="evidence" value="ECO:0007669"/>
    <property type="project" value="UniProtKB-KW"/>
</dbReference>
<gene>
    <name evidence="6" type="ORF">J2S41_004812</name>
</gene>
<dbReference type="InterPro" id="IPR003439">
    <property type="entry name" value="ABC_transporter-like_ATP-bd"/>
</dbReference>
<evidence type="ECO:0000256" key="4">
    <source>
        <dbReference type="SAM" id="MobiDB-lite"/>
    </source>
</evidence>